<accession>A0A6B0T881</accession>
<dbReference type="EMBL" id="WUUS01000010">
    <property type="protein sequence ID" value="MXR42719.1"/>
    <property type="molecule type" value="Genomic_DNA"/>
</dbReference>
<dbReference type="GO" id="GO:0008033">
    <property type="term" value="P:tRNA processing"/>
    <property type="evidence" value="ECO:0007669"/>
    <property type="project" value="UniProtKB-KW"/>
</dbReference>
<sequence>MSEDTERTGRNATAEADDGADDSRWFELREHTADVAVAAAADSLAGVFAAVAEGLTAAMCDSIPTTGDRFEILARSESPEAALFDYLDDCIYERDVRGVLPVDHRATVRRDGEEWVVEATARGVPLADVTARDVKAVTYSEMELTEADDGWRAYVVFDV</sequence>
<evidence type="ECO:0000313" key="8">
    <source>
        <dbReference type="Proteomes" id="UP000437065"/>
    </source>
</evidence>
<feature type="region of interest" description="Disordered" evidence="5">
    <location>
        <begin position="1"/>
        <end position="23"/>
    </location>
</feature>
<dbReference type="PANTHER" id="PTHR12682">
    <property type="entry name" value="ARCHEASE"/>
    <property type="match status" value="1"/>
</dbReference>
<keyword evidence="2" id="KW-0819">tRNA processing</keyword>
<evidence type="ECO:0000256" key="2">
    <source>
        <dbReference type="ARBA" id="ARBA00022694"/>
    </source>
</evidence>
<keyword evidence="4" id="KW-0106">Calcium</keyword>
<dbReference type="InterPro" id="IPR036820">
    <property type="entry name" value="Archease_dom_sf"/>
</dbReference>
<comment type="similarity">
    <text evidence="1">Belongs to the archease family.</text>
</comment>
<dbReference type="Gene3D" id="3.55.10.10">
    <property type="entry name" value="Archease domain"/>
    <property type="match status" value="1"/>
</dbReference>
<organism evidence="7 8">
    <name type="scientific">Halobaculum saliterrae</name>
    <dbReference type="NCBI Taxonomy" id="2073113"/>
    <lineage>
        <taxon>Archaea</taxon>
        <taxon>Methanobacteriati</taxon>
        <taxon>Methanobacteriota</taxon>
        <taxon>Stenosarchaea group</taxon>
        <taxon>Halobacteria</taxon>
        <taxon>Halobacteriales</taxon>
        <taxon>Haloferacaceae</taxon>
        <taxon>Halobaculum</taxon>
    </lineage>
</organism>
<dbReference type="InterPro" id="IPR002804">
    <property type="entry name" value="Archease"/>
</dbReference>
<dbReference type="RefSeq" id="WP_321168150.1">
    <property type="nucleotide sequence ID" value="NZ_WUUS01000010.1"/>
</dbReference>
<dbReference type="AlphaFoldDB" id="A0A6B0T881"/>
<dbReference type="Proteomes" id="UP000437065">
    <property type="component" value="Unassembled WGS sequence"/>
</dbReference>
<evidence type="ECO:0000313" key="7">
    <source>
        <dbReference type="EMBL" id="MXR42719.1"/>
    </source>
</evidence>
<evidence type="ECO:0000256" key="1">
    <source>
        <dbReference type="ARBA" id="ARBA00007963"/>
    </source>
</evidence>
<evidence type="ECO:0000259" key="6">
    <source>
        <dbReference type="Pfam" id="PF01951"/>
    </source>
</evidence>
<dbReference type="GO" id="GO:0046872">
    <property type="term" value="F:metal ion binding"/>
    <property type="evidence" value="ECO:0007669"/>
    <property type="project" value="UniProtKB-KW"/>
</dbReference>
<dbReference type="InterPro" id="IPR023572">
    <property type="entry name" value="Archease_dom"/>
</dbReference>
<comment type="caution">
    <text evidence="7">The sequence shown here is derived from an EMBL/GenBank/DDBJ whole genome shotgun (WGS) entry which is preliminary data.</text>
</comment>
<dbReference type="PANTHER" id="PTHR12682:SF11">
    <property type="entry name" value="PROTEIN ARCHEASE"/>
    <property type="match status" value="1"/>
</dbReference>
<protein>
    <submittedName>
        <fullName evidence="7">Archease</fullName>
    </submittedName>
</protein>
<reference evidence="7 8" key="1">
    <citation type="submission" date="2019-12" db="EMBL/GenBank/DDBJ databases">
        <title>Isolation and characterization of three novel carbon monoxide-oxidizing members of Halobacteria from salione crusts and soils.</title>
        <authorList>
            <person name="Myers M.R."/>
            <person name="King G.M."/>
        </authorList>
    </citation>
    <scope>NUCLEOTIDE SEQUENCE [LARGE SCALE GENOMIC DNA]</scope>
    <source>
        <strain evidence="7 8">WSA2</strain>
    </source>
</reference>
<name>A0A6B0T881_9EURY</name>
<dbReference type="Pfam" id="PF01951">
    <property type="entry name" value="Archease"/>
    <property type="match status" value="1"/>
</dbReference>
<feature type="domain" description="Archease" evidence="6">
    <location>
        <begin position="26"/>
        <end position="159"/>
    </location>
</feature>
<proteinExistence type="inferred from homology"/>
<gene>
    <name evidence="7" type="ORF">GRX01_15400</name>
</gene>
<dbReference type="SUPFAM" id="SSF69819">
    <property type="entry name" value="MTH1598-like"/>
    <property type="match status" value="1"/>
</dbReference>
<evidence type="ECO:0000256" key="3">
    <source>
        <dbReference type="ARBA" id="ARBA00022723"/>
    </source>
</evidence>
<evidence type="ECO:0000256" key="4">
    <source>
        <dbReference type="ARBA" id="ARBA00022837"/>
    </source>
</evidence>
<keyword evidence="8" id="KW-1185">Reference proteome</keyword>
<evidence type="ECO:0000256" key="5">
    <source>
        <dbReference type="SAM" id="MobiDB-lite"/>
    </source>
</evidence>
<keyword evidence="3" id="KW-0479">Metal-binding</keyword>